<sequence>MKIRGCSIEIFRFKHDTVVRNFLSNSSGPVNLVKPISPMPQRTVPVLPNKYIEETTGAFQANFKNCKEFVKYRYNEEYPPSHIRNCLPEKPTDIKGVDQVVYKHVHRKQMIRKLPTLLSSKFFTLKFFPDSHHVSLARKSNIAYTFTNRGGFNLNDPLLAKSLTEYKGKYKKLAFFQEKLCPLDTAVGRAKYRKFIKRSLFESLHKYVKLPKDLDQVRGVFFFRFTIVPATESDKQQVMTDLDSALNVLLKSNSNYKSQLLNVVKEQNKAFRNGQVLVKEVKMYNTIGARNVPGYYSKLPYIDDMKKLL</sequence>
<evidence type="ECO:0000313" key="2">
    <source>
        <dbReference type="Proteomes" id="UP000000599"/>
    </source>
</evidence>
<keyword evidence="2" id="KW-1185">Reference proteome</keyword>
<dbReference type="OMA" id="WEVGNCK"/>
<dbReference type="RefSeq" id="XP_461455.2">
    <property type="nucleotide sequence ID" value="XM_461455.1"/>
</dbReference>
<evidence type="ECO:0000313" key="1">
    <source>
        <dbReference type="EMBL" id="CAG89872.2"/>
    </source>
</evidence>
<dbReference type="VEuPathDB" id="FungiDB:DEHA2F25674g"/>
<dbReference type="HOGENOM" id="CLU_927849_0_0_1"/>
<dbReference type="eggNOG" id="ENOG502R9QV">
    <property type="taxonomic scope" value="Eukaryota"/>
</dbReference>
<gene>
    <name evidence="1" type="ordered locus">DEHA2F25674g</name>
</gene>
<dbReference type="AlphaFoldDB" id="Q6BK16"/>
<accession>Q6BK16</accession>
<name>Q6BK16_DEBHA</name>
<dbReference type="KEGG" id="dha:DEHA2F25674g"/>
<dbReference type="InParanoid" id="Q6BK16"/>
<proteinExistence type="predicted"/>
<protein>
    <submittedName>
        <fullName evidence="1">DEHA2F25674p</fullName>
    </submittedName>
</protein>
<dbReference type="GeneID" id="2903346"/>
<dbReference type="OrthoDB" id="4009246at2759"/>
<dbReference type="EMBL" id="CR382138">
    <property type="protein sequence ID" value="CAG89872.2"/>
    <property type="molecule type" value="Genomic_DNA"/>
</dbReference>
<reference evidence="1 2" key="1">
    <citation type="journal article" date="2004" name="Nature">
        <title>Genome evolution in yeasts.</title>
        <authorList>
            <consortium name="Genolevures"/>
            <person name="Dujon B."/>
            <person name="Sherman D."/>
            <person name="Fischer G."/>
            <person name="Durrens P."/>
            <person name="Casaregola S."/>
            <person name="Lafontaine I."/>
            <person name="de Montigny J."/>
            <person name="Marck C."/>
            <person name="Neuveglise C."/>
            <person name="Talla E."/>
            <person name="Goffard N."/>
            <person name="Frangeul L."/>
            <person name="Aigle M."/>
            <person name="Anthouard V."/>
            <person name="Babour A."/>
            <person name="Barbe V."/>
            <person name="Barnay S."/>
            <person name="Blanchin S."/>
            <person name="Beckerich J.M."/>
            <person name="Beyne E."/>
            <person name="Bleykasten C."/>
            <person name="Boisrame A."/>
            <person name="Boyer J."/>
            <person name="Cattolico L."/>
            <person name="Confanioleri F."/>
            <person name="de Daruvar A."/>
            <person name="Despons L."/>
            <person name="Fabre E."/>
            <person name="Fairhead C."/>
            <person name="Ferry-Dumazet H."/>
            <person name="Groppi A."/>
            <person name="Hantraye F."/>
            <person name="Hennequin C."/>
            <person name="Jauniaux N."/>
            <person name="Joyet P."/>
            <person name="Kachouri R."/>
            <person name="Kerrest A."/>
            <person name="Koszul R."/>
            <person name="Lemaire M."/>
            <person name="Lesur I."/>
            <person name="Ma L."/>
            <person name="Muller H."/>
            <person name="Nicaud J.M."/>
            <person name="Nikolski M."/>
            <person name="Oztas S."/>
            <person name="Ozier-Kalogeropoulos O."/>
            <person name="Pellenz S."/>
            <person name="Potier S."/>
            <person name="Richard G.F."/>
            <person name="Straub M.L."/>
            <person name="Suleau A."/>
            <person name="Swennene D."/>
            <person name="Tekaia F."/>
            <person name="Wesolowski-Louvel M."/>
            <person name="Westhof E."/>
            <person name="Wirth B."/>
            <person name="Zeniou-Meyer M."/>
            <person name="Zivanovic I."/>
            <person name="Bolotin-Fukuhara M."/>
            <person name="Thierry A."/>
            <person name="Bouchier C."/>
            <person name="Caudron B."/>
            <person name="Scarpelli C."/>
            <person name="Gaillardin C."/>
            <person name="Weissenbach J."/>
            <person name="Wincker P."/>
            <person name="Souciet J.L."/>
        </authorList>
    </citation>
    <scope>NUCLEOTIDE SEQUENCE [LARGE SCALE GENOMIC DNA]</scope>
    <source>
        <strain evidence="2">ATCC 36239 / CBS 767 / BCRC 21394 / JCM 1990 / NBRC 0083 / IGC 2968</strain>
    </source>
</reference>
<organism evidence="1 2">
    <name type="scientific">Debaryomyces hansenii (strain ATCC 36239 / CBS 767 / BCRC 21394 / JCM 1990 / NBRC 0083 / IGC 2968)</name>
    <name type="common">Yeast</name>
    <name type="synonym">Torulaspora hansenii</name>
    <dbReference type="NCBI Taxonomy" id="284592"/>
    <lineage>
        <taxon>Eukaryota</taxon>
        <taxon>Fungi</taxon>
        <taxon>Dikarya</taxon>
        <taxon>Ascomycota</taxon>
        <taxon>Saccharomycotina</taxon>
        <taxon>Pichiomycetes</taxon>
        <taxon>Debaryomycetaceae</taxon>
        <taxon>Debaryomyces</taxon>
    </lineage>
</organism>
<dbReference type="Proteomes" id="UP000000599">
    <property type="component" value="Chromosome F"/>
</dbReference>